<dbReference type="InterPro" id="IPR004184">
    <property type="entry name" value="PFL_dom"/>
</dbReference>
<protein>
    <recommendedName>
        <fullName evidence="5 18">Formate acetyltransferase</fullName>
        <ecNumber evidence="4 18">2.3.1.54</ecNumber>
    </recommendedName>
    <alternativeName>
        <fullName evidence="12 18">Pyruvate formate-lyase</fullName>
    </alternativeName>
</protein>
<dbReference type="SUPFAM" id="SSF51998">
    <property type="entry name" value="PFL-like glycyl radical enzymes"/>
    <property type="match status" value="1"/>
</dbReference>
<evidence type="ECO:0000256" key="17">
    <source>
        <dbReference type="PROSITE-ProRule" id="PRU00493"/>
    </source>
</evidence>
<evidence type="ECO:0000259" key="19">
    <source>
        <dbReference type="PROSITE" id="PS51149"/>
    </source>
</evidence>
<dbReference type="InterPro" id="IPR050244">
    <property type="entry name" value="Auton_GlycylRad_Cofactor"/>
</dbReference>
<dbReference type="EMBL" id="QPJT01000004">
    <property type="protein sequence ID" value="RCX18736.1"/>
    <property type="molecule type" value="Genomic_DNA"/>
</dbReference>
<dbReference type="Proteomes" id="UP000253034">
    <property type="component" value="Unassembled WGS sequence"/>
</dbReference>
<evidence type="ECO:0000256" key="12">
    <source>
        <dbReference type="ARBA" id="ARBA00031063"/>
    </source>
</evidence>
<comment type="caution">
    <text evidence="21">The sequence shown here is derived from an EMBL/GenBank/DDBJ whole genome shotgun (WGS) entry which is preliminary data.</text>
</comment>
<organism evidence="21 22">
    <name type="scientific">Anaerobacterium chartisolvens</name>
    <dbReference type="NCBI Taxonomy" id="1297424"/>
    <lineage>
        <taxon>Bacteria</taxon>
        <taxon>Bacillati</taxon>
        <taxon>Bacillota</taxon>
        <taxon>Clostridia</taxon>
        <taxon>Eubacteriales</taxon>
        <taxon>Oscillospiraceae</taxon>
        <taxon>Anaerobacterium</taxon>
    </lineage>
</organism>
<evidence type="ECO:0000256" key="6">
    <source>
        <dbReference type="ARBA" id="ARBA00022490"/>
    </source>
</evidence>
<dbReference type="UniPathway" id="UPA00920">
    <property type="reaction ID" value="UER00891"/>
</dbReference>
<feature type="domain" description="PFL" evidence="20">
    <location>
        <begin position="1"/>
        <end position="614"/>
    </location>
</feature>
<dbReference type="AlphaFoldDB" id="A0A369BDS2"/>
<feature type="domain" description="Glycine radical" evidence="19">
    <location>
        <begin position="621"/>
        <end position="744"/>
    </location>
</feature>
<accession>A0A369BDS2</accession>
<evidence type="ECO:0000256" key="11">
    <source>
        <dbReference type="ARBA" id="ARBA00023315"/>
    </source>
</evidence>
<comment type="pathway">
    <text evidence="2 18">Fermentation; pyruvate fermentation; formate from pyruvate: step 1/1.</text>
</comment>
<dbReference type="PROSITE" id="PS51149">
    <property type="entry name" value="GLY_RADICAL_2"/>
    <property type="match status" value="1"/>
</dbReference>
<keyword evidence="22" id="KW-1185">Reference proteome</keyword>
<dbReference type="PANTHER" id="PTHR30191">
    <property type="entry name" value="FORMATE ACETYLTRANSFERASE"/>
    <property type="match status" value="1"/>
</dbReference>
<evidence type="ECO:0000256" key="15">
    <source>
        <dbReference type="PIRSR" id="PIRSR000379-1"/>
    </source>
</evidence>
<dbReference type="EC" id="2.3.1.54" evidence="4 18"/>
<evidence type="ECO:0000256" key="16">
    <source>
        <dbReference type="PIRSR" id="PIRSR000379-2"/>
    </source>
</evidence>
<dbReference type="PIRSF" id="PIRSF000379">
    <property type="entry name" value="For_Ac_trans_1"/>
    <property type="match status" value="1"/>
</dbReference>
<evidence type="ECO:0000256" key="8">
    <source>
        <dbReference type="ARBA" id="ARBA00022679"/>
    </source>
</evidence>
<evidence type="ECO:0000256" key="14">
    <source>
        <dbReference type="ARBA" id="ARBA00049029"/>
    </source>
</evidence>
<dbReference type="CDD" id="cd01678">
    <property type="entry name" value="PFL1"/>
    <property type="match status" value="1"/>
</dbReference>
<evidence type="ECO:0000256" key="4">
    <source>
        <dbReference type="ARBA" id="ARBA00013214"/>
    </source>
</evidence>
<feature type="active site" description="S-acetylcysteine intermediate" evidence="15">
    <location>
        <position position="408"/>
    </location>
</feature>
<evidence type="ECO:0000256" key="13">
    <source>
        <dbReference type="ARBA" id="ARBA00034302"/>
    </source>
</evidence>
<feature type="modified residue" description="Glycine radical" evidence="16 17">
    <location>
        <position position="719"/>
    </location>
</feature>
<comment type="catalytic activity">
    <reaction evidence="14 18">
        <text>formate + acetyl-CoA = pyruvate + CoA</text>
        <dbReference type="Rhea" id="RHEA:11844"/>
        <dbReference type="ChEBI" id="CHEBI:15361"/>
        <dbReference type="ChEBI" id="CHEBI:15740"/>
        <dbReference type="ChEBI" id="CHEBI:57287"/>
        <dbReference type="ChEBI" id="CHEBI:57288"/>
        <dbReference type="EC" id="2.3.1.54"/>
    </reaction>
</comment>
<evidence type="ECO:0000256" key="2">
    <source>
        <dbReference type="ARBA" id="ARBA00004809"/>
    </source>
</evidence>
<evidence type="ECO:0000259" key="20">
    <source>
        <dbReference type="PROSITE" id="PS51554"/>
    </source>
</evidence>
<dbReference type="Gene3D" id="3.20.70.20">
    <property type="match status" value="1"/>
</dbReference>
<dbReference type="PROSITE" id="PS00850">
    <property type="entry name" value="GLY_RADICAL_1"/>
    <property type="match status" value="1"/>
</dbReference>
<evidence type="ECO:0000256" key="5">
    <source>
        <dbReference type="ARBA" id="ARBA00013897"/>
    </source>
</evidence>
<dbReference type="PANTHER" id="PTHR30191:SF0">
    <property type="entry name" value="FORMATE ACETYLTRANSFERASE 1"/>
    <property type="match status" value="1"/>
</dbReference>
<dbReference type="InterPro" id="IPR005949">
    <property type="entry name" value="Form_AcTrfase"/>
</dbReference>
<gene>
    <name evidence="21" type="ORF">DFR58_1045</name>
</gene>
<evidence type="ECO:0000256" key="3">
    <source>
        <dbReference type="ARBA" id="ARBA00008375"/>
    </source>
</evidence>
<proteinExistence type="inferred from homology"/>
<keyword evidence="11 18" id="KW-0012">Acyltransferase</keyword>
<keyword evidence="7 18" id="KW-0313">Glucose metabolism</keyword>
<comment type="subcellular location">
    <subcellularLocation>
        <location evidence="1 18">Cytoplasm</location>
    </subcellularLocation>
</comment>
<dbReference type="GO" id="GO:0008861">
    <property type="term" value="F:formate C-acetyltransferase activity"/>
    <property type="evidence" value="ECO:0007669"/>
    <property type="project" value="UniProtKB-UniRule"/>
</dbReference>
<dbReference type="GO" id="GO:0005829">
    <property type="term" value="C:cytosol"/>
    <property type="evidence" value="ECO:0007669"/>
    <property type="project" value="TreeGrafter"/>
</dbReference>
<evidence type="ECO:0000313" key="22">
    <source>
        <dbReference type="Proteomes" id="UP000253034"/>
    </source>
</evidence>
<dbReference type="InterPro" id="IPR001150">
    <property type="entry name" value="Gly_radical"/>
</dbReference>
<comment type="similarity">
    <text evidence="3 18">Belongs to the glycyl radical enzyme (GRE) family. PFL subfamily.</text>
</comment>
<dbReference type="NCBIfam" id="TIGR01255">
    <property type="entry name" value="pyr_form_ly_1"/>
    <property type="match status" value="1"/>
</dbReference>
<comment type="function">
    <text evidence="13">Catalyzes the conversion of pyruvate to formate and acetyl-CoA.</text>
</comment>
<dbReference type="FunFam" id="3.20.70.20:FF:000003">
    <property type="entry name" value="Formate acetyltransferase"/>
    <property type="match status" value="1"/>
</dbReference>
<evidence type="ECO:0000313" key="21">
    <source>
        <dbReference type="EMBL" id="RCX18736.1"/>
    </source>
</evidence>
<feature type="active site" description="Cysteine radical intermediate" evidence="15">
    <location>
        <position position="409"/>
    </location>
</feature>
<keyword evidence="8 18" id="KW-0808">Transferase</keyword>
<evidence type="ECO:0000256" key="7">
    <source>
        <dbReference type="ARBA" id="ARBA00022526"/>
    </source>
</evidence>
<keyword evidence="10 18" id="KW-0119">Carbohydrate metabolism</keyword>
<evidence type="ECO:0000256" key="9">
    <source>
        <dbReference type="ARBA" id="ARBA00022818"/>
    </source>
</evidence>
<keyword evidence="6 18" id="KW-0963">Cytoplasm</keyword>
<comment type="subunit">
    <text evidence="18">Homodimer.</text>
</comment>
<dbReference type="Pfam" id="PF02901">
    <property type="entry name" value="PFL-like"/>
    <property type="match status" value="1"/>
</dbReference>
<dbReference type="PROSITE" id="PS51554">
    <property type="entry name" value="PFL"/>
    <property type="match status" value="1"/>
</dbReference>
<dbReference type="InterPro" id="IPR019777">
    <property type="entry name" value="Form_AcTrfase_GR_CS"/>
</dbReference>
<evidence type="ECO:0000256" key="18">
    <source>
        <dbReference type="RuleBase" id="RU368075"/>
    </source>
</evidence>
<dbReference type="Pfam" id="PF01228">
    <property type="entry name" value="Gly_radical"/>
    <property type="match status" value="1"/>
</dbReference>
<name>A0A369BDS2_9FIRM</name>
<evidence type="ECO:0000256" key="10">
    <source>
        <dbReference type="ARBA" id="ARBA00023277"/>
    </source>
</evidence>
<evidence type="ECO:0000256" key="1">
    <source>
        <dbReference type="ARBA" id="ARBA00004496"/>
    </source>
</evidence>
<keyword evidence="9 16" id="KW-0556">Organic radical</keyword>
<sequence length="744" mass="84349">MSMEAWKGFKQGNWCTEIDVRDFIQLNYTPYEGDDSFLCGPSQSTQKLWEQVKVLLKMEREKGGVLDVDTHTISTISSHRPGYINKELEKVVGLQTDEPLKRAIMPFGGIRMIEKGCEAYGKRVDPDVLEIFTSFRKTHNEGVYDVYTPEMRRAKKAGIITGLPDAYGRGRIIGDYRRVPLYGVDRLIHEKNYEMESLEYDYIDSDTIRNREEISEQIKALKLLKSMAAGYGFDVSRPAENASEAVQWLYFAYLAAVKEQNGAAMSIGRISTFLDIYTERDLKAGRLDEAQAQELIDQLVIKLRIVRFLRTPEYEKLFSGDPTWVTESIGGMSLDGRTLVTKSSFRMLTTLFNLGPAPEPNMTVLWSVNLPSEFKKFCARVSIHTSSIQYESDDIMRHHWGDDYAIACCVSAMRLGKQMQFFGARCNLAKALLYAINGGRDEMSGIQVAPRFSAVEGEYLEYDDVKDRLNMVLDWVARLYMNTLNIIHSMHDKYCYERLQMALHDREVFRTMACGVAGLSVVTDSLSAIKYAKVKAIRNSEGLVVDFKVEGDYPKYGNNDEAVDSIATMLVKVFMDKLRKQRTYRGAMPTLSILTITSNVVYGEKTGNTPDGRKTGEPLAPGANPMHGRDINGALAVLKSISRLPYEYAQDGISYTFSIIPRALGRDEDTRIKNLSALLDGYFKDGGHHININVFEKETLLDAMEHPEKYPQLTIRVSGYAVNFVRLSRKQQLDVINRTIHEKI</sequence>
<reference evidence="21 22" key="1">
    <citation type="submission" date="2018-07" db="EMBL/GenBank/DDBJ databases">
        <title>Genomic Encyclopedia of Type Strains, Phase IV (KMG-IV): sequencing the most valuable type-strain genomes for metagenomic binning, comparative biology and taxonomic classification.</title>
        <authorList>
            <person name="Goeker M."/>
        </authorList>
    </citation>
    <scope>NUCLEOTIDE SEQUENCE [LARGE SCALE GENOMIC DNA]</scope>
    <source>
        <strain evidence="21 22">DSM 27016</strain>
    </source>
</reference>
<dbReference type="GO" id="GO:0006006">
    <property type="term" value="P:glucose metabolic process"/>
    <property type="evidence" value="ECO:0007669"/>
    <property type="project" value="UniProtKB-UniRule"/>
</dbReference>